<dbReference type="CDD" id="cd09272">
    <property type="entry name" value="RNase_HI_RT_Ty1"/>
    <property type="match status" value="1"/>
</dbReference>
<dbReference type="InterPro" id="IPR013103">
    <property type="entry name" value="RVT_2"/>
</dbReference>
<organism evidence="6 7">
    <name type="scientific">Apatococcus lobatus</name>
    <dbReference type="NCBI Taxonomy" id="904363"/>
    <lineage>
        <taxon>Eukaryota</taxon>
        <taxon>Viridiplantae</taxon>
        <taxon>Chlorophyta</taxon>
        <taxon>core chlorophytes</taxon>
        <taxon>Trebouxiophyceae</taxon>
        <taxon>Chlorellales</taxon>
        <taxon>Chlorellaceae</taxon>
        <taxon>Apatococcus</taxon>
    </lineage>
</organism>
<dbReference type="PANTHER" id="PTHR11439:SF483">
    <property type="entry name" value="PEPTIDE SYNTHASE GLIP-LIKE, PUTATIVE (AFU_ORTHOLOGUE AFUA_3G12920)-RELATED"/>
    <property type="match status" value="1"/>
</dbReference>
<dbReference type="SUPFAM" id="SSF57756">
    <property type="entry name" value="Retrovirus zinc finger-like domains"/>
    <property type="match status" value="1"/>
</dbReference>
<dbReference type="SMART" id="SM00343">
    <property type="entry name" value="ZnF_C2HC"/>
    <property type="match status" value="1"/>
</dbReference>
<dbReference type="GO" id="GO:0015074">
    <property type="term" value="P:DNA integration"/>
    <property type="evidence" value="ECO:0007669"/>
    <property type="project" value="InterPro"/>
</dbReference>
<dbReference type="InterPro" id="IPR012337">
    <property type="entry name" value="RNaseH-like_sf"/>
</dbReference>
<feature type="domain" description="CCHC-type" evidence="4">
    <location>
        <begin position="219"/>
        <end position="234"/>
    </location>
</feature>
<evidence type="ECO:0000313" key="6">
    <source>
        <dbReference type="EMBL" id="KAK9822061.1"/>
    </source>
</evidence>
<dbReference type="InterPro" id="IPR043502">
    <property type="entry name" value="DNA/RNA_pol_sf"/>
</dbReference>
<feature type="compositionally biased region" description="Basic residues" evidence="3">
    <location>
        <begin position="248"/>
        <end position="260"/>
    </location>
</feature>
<dbReference type="Gene3D" id="3.30.420.10">
    <property type="entry name" value="Ribonuclease H-like superfamily/Ribonuclease H"/>
    <property type="match status" value="1"/>
</dbReference>
<evidence type="ECO:0000256" key="2">
    <source>
        <dbReference type="PROSITE-ProRule" id="PRU00047"/>
    </source>
</evidence>
<feature type="compositionally biased region" description="Acidic residues" evidence="3">
    <location>
        <begin position="716"/>
        <end position="726"/>
    </location>
</feature>
<feature type="compositionally biased region" description="Basic residues" evidence="3">
    <location>
        <begin position="219"/>
        <end position="229"/>
    </location>
</feature>
<keyword evidence="7" id="KW-1185">Reference proteome</keyword>
<accession>A0AAW1QKT8</accession>
<gene>
    <name evidence="6" type="ORF">WJX74_004518</name>
</gene>
<dbReference type="GO" id="GO:0008270">
    <property type="term" value="F:zinc ion binding"/>
    <property type="evidence" value="ECO:0007669"/>
    <property type="project" value="UniProtKB-KW"/>
</dbReference>
<protein>
    <submittedName>
        <fullName evidence="6">Uncharacterized protein</fullName>
    </submittedName>
</protein>
<keyword evidence="2" id="KW-0479">Metal-binding</keyword>
<dbReference type="EMBL" id="JALJOS010000034">
    <property type="protein sequence ID" value="KAK9822061.1"/>
    <property type="molecule type" value="Genomic_DNA"/>
</dbReference>
<keyword evidence="1" id="KW-0645">Protease</keyword>
<dbReference type="Pfam" id="PF00098">
    <property type="entry name" value="zf-CCHC"/>
    <property type="match status" value="1"/>
</dbReference>
<dbReference type="InterPro" id="IPR036397">
    <property type="entry name" value="RNaseH_sf"/>
</dbReference>
<evidence type="ECO:0000256" key="1">
    <source>
        <dbReference type="ARBA" id="ARBA00022750"/>
    </source>
</evidence>
<dbReference type="Pfam" id="PF22936">
    <property type="entry name" value="Pol_BBD"/>
    <property type="match status" value="1"/>
</dbReference>
<evidence type="ECO:0000256" key="3">
    <source>
        <dbReference type="SAM" id="MobiDB-lite"/>
    </source>
</evidence>
<keyword evidence="2" id="KW-0862">Zinc</keyword>
<dbReference type="GO" id="GO:0003676">
    <property type="term" value="F:nucleic acid binding"/>
    <property type="evidence" value="ECO:0007669"/>
    <property type="project" value="InterPro"/>
</dbReference>
<keyword evidence="1" id="KW-0378">Hydrolase</keyword>
<evidence type="ECO:0000259" key="5">
    <source>
        <dbReference type="PROSITE" id="PS50994"/>
    </source>
</evidence>
<keyword evidence="2" id="KW-0863">Zinc-finger</keyword>
<dbReference type="Pfam" id="PF25597">
    <property type="entry name" value="SH3_retrovirus"/>
    <property type="match status" value="1"/>
</dbReference>
<proteinExistence type="predicted"/>
<dbReference type="PANTHER" id="PTHR11439">
    <property type="entry name" value="GAG-POL-RELATED RETROTRANSPOSON"/>
    <property type="match status" value="1"/>
</dbReference>
<evidence type="ECO:0000259" key="4">
    <source>
        <dbReference type="PROSITE" id="PS50158"/>
    </source>
</evidence>
<comment type="caution">
    <text evidence="6">The sequence shown here is derived from an EMBL/GenBank/DDBJ whole genome shotgun (WGS) entry which is preliminary data.</text>
</comment>
<feature type="region of interest" description="Disordered" evidence="3">
    <location>
        <begin position="178"/>
        <end position="260"/>
    </location>
</feature>
<feature type="compositionally biased region" description="Basic and acidic residues" evidence="3">
    <location>
        <begin position="230"/>
        <end position="247"/>
    </location>
</feature>
<dbReference type="PROSITE" id="PS50158">
    <property type="entry name" value="ZF_CCHC"/>
    <property type="match status" value="1"/>
</dbReference>
<dbReference type="GO" id="GO:0004190">
    <property type="term" value="F:aspartic-type endopeptidase activity"/>
    <property type="evidence" value="ECO:0007669"/>
    <property type="project" value="UniProtKB-KW"/>
</dbReference>
<dbReference type="InterPro" id="IPR057670">
    <property type="entry name" value="SH3_retrovirus"/>
</dbReference>
<dbReference type="SUPFAM" id="SSF53098">
    <property type="entry name" value="Ribonuclease H-like"/>
    <property type="match status" value="1"/>
</dbReference>
<name>A0AAW1QKT8_9CHLO</name>
<dbReference type="SUPFAM" id="SSF56672">
    <property type="entry name" value="DNA/RNA polymerases"/>
    <property type="match status" value="1"/>
</dbReference>
<dbReference type="InterPro" id="IPR054722">
    <property type="entry name" value="PolX-like_BBD"/>
</dbReference>
<dbReference type="InterPro" id="IPR036875">
    <property type="entry name" value="Znf_CCHC_sf"/>
</dbReference>
<dbReference type="InterPro" id="IPR025724">
    <property type="entry name" value="GAG-pre-integrase_dom"/>
</dbReference>
<dbReference type="InterPro" id="IPR001584">
    <property type="entry name" value="Integrase_cat-core"/>
</dbReference>
<dbReference type="InterPro" id="IPR001878">
    <property type="entry name" value="Znf_CCHC"/>
</dbReference>
<sequence>MEDLSRSLGIERLDLDNYSSWCVRVKCLLVSKGLWKPTQETPADEELDAKSLAVIGMTLAQQHLATFAECETAKQAWDAFAALFKSKSQARRLQLKGELTSFHKESGEALVNYLARAKHLRAQLKSVGTDLKEDELCLSVLNGLPAEYETVATVLTTSDVELTLDAMLTKLLVYESRGSRSSSSSDSKAFVARPSSTSSRSNHGGGGGGGPRQASKEMRKCHHCGKPGHLKKDCWQRRKEEEQESHGRARGQGHGGHGHTFRGGQGNVACAAIQDGQGQAWILDSGASRHITHSSAGMRNLRPMREDIFITFGNGSKARVEAVGDVVLEVPGSDIATLTLSDVYHVPEAKMNLFSIDRAVEKGLDVRFSRVSAAERHCFQEKDGQLVAKATSQAGVFGMTAYVAETAASAVEDPETWHRRFGHLGYDNLAKLVAGNMVTGMTTSAADFKSASEHAAPAGMRHLHHLQAAQGPQTFIRRKLCVVKPIRRKSEVPAVTKEVINFLEKQSGHDLLVLRSDNGTEYINKKLQEYLASKGVMHQTTTRYTPEQNGAAERLNRTLMERVRAMLGDSGLSKELWAEAACTACYIRNRSPASGRDRTPWELFFGKKPDVGNMRTFGTPAYALTPKELRRKLDDRSELGHFVGYPANTKGYRIALPSGKVIIASDVTFVETKGPSGSTPALSKEPAKPDILRDALDPSEQEEPDNPQDSGGSGDSGDDGDGDEGPGDGQGAQGPGAPAQARYPARARAKPGEWWRSQPEIAAAAVIEEPLTYEEALSSEQADEWRQAMDEEIRSLHANQTWTPEPVPKGVRALPVKWVYKAKKDANGNIERFKARLVAKGFRQKEGVDFNEVFAPVSKYATLRALLAVAAVEDLEVQQVDIKTAFLNGILEEEVYIEQPTGYQEGGPGIGCHLHKALYGLTLSPSCKYASLRALLAVAAVEDLEVHQVDIKTAFLNGILEEEVYIEQPTGYQEGGPGIGCHLHKALYGLKQAPRAWHTRLNEELTEMGFKPSTADPGLYFKDVPSGRMYLLVYVDDILIAARSKADVEEVKGELLSKFEGTDLGEATFFLAMDISRDRAAGTIKLTQKRLTAQLVKSYGLDDCKSKTVPLSTSLQLTKADGEYLDKETYTYSHLIGSLLYLSVCTRPDIAQAVGALSKYMSQPTVVHWEAGKGLLRYVASTKEHGIVYGGDPNTVIGYCDADYAGDLDTRRSTTGFVFILHGGAITWLSKRQPTVAASTTEAEYIAAAQAVKEAMWLRVLLADLGIVINTFQIKADNQSALKLLKNPVCSMRSKHIAVVYHFARERVARRDVEFSYISTHEMMADMFTKPVPGSKLQTCCEGIGVQ</sequence>
<dbReference type="Proteomes" id="UP001438707">
    <property type="component" value="Unassembled WGS sequence"/>
</dbReference>
<dbReference type="Pfam" id="PF14223">
    <property type="entry name" value="Retrotran_gag_2"/>
    <property type="match status" value="1"/>
</dbReference>
<feature type="region of interest" description="Disordered" evidence="3">
    <location>
        <begin position="697"/>
        <end position="754"/>
    </location>
</feature>
<keyword evidence="1" id="KW-0064">Aspartyl protease</keyword>
<dbReference type="Pfam" id="PF07727">
    <property type="entry name" value="RVT_2"/>
    <property type="match status" value="1"/>
</dbReference>
<feature type="domain" description="Integrase catalytic" evidence="5">
    <location>
        <begin position="479"/>
        <end position="608"/>
    </location>
</feature>
<feature type="compositionally biased region" description="Acidic residues" evidence="3">
    <location>
        <begin position="697"/>
        <end position="706"/>
    </location>
</feature>
<evidence type="ECO:0000313" key="7">
    <source>
        <dbReference type="Proteomes" id="UP001438707"/>
    </source>
</evidence>
<reference evidence="6 7" key="1">
    <citation type="journal article" date="2024" name="Nat. Commun.">
        <title>Phylogenomics reveals the evolutionary origins of lichenization in chlorophyte algae.</title>
        <authorList>
            <person name="Puginier C."/>
            <person name="Libourel C."/>
            <person name="Otte J."/>
            <person name="Skaloud P."/>
            <person name="Haon M."/>
            <person name="Grisel S."/>
            <person name="Petersen M."/>
            <person name="Berrin J.G."/>
            <person name="Delaux P.M."/>
            <person name="Dal Grande F."/>
            <person name="Keller J."/>
        </authorList>
    </citation>
    <scope>NUCLEOTIDE SEQUENCE [LARGE SCALE GENOMIC DNA]</scope>
    <source>
        <strain evidence="6 7">SAG 2145</strain>
    </source>
</reference>
<dbReference type="PROSITE" id="PS50994">
    <property type="entry name" value="INTEGRASE"/>
    <property type="match status" value="1"/>
</dbReference>
<dbReference type="Pfam" id="PF13976">
    <property type="entry name" value="gag_pre-integrs"/>
    <property type="match status" value="1"/>
</dbReference>